<accession>A0ABV4MRF3</accession>
<protein>
    <submittedName>
        <fullName evidence="1">Uncharacterized protein</fullName>
    </submittedName>
</protein>
<dbReference type="EMBL" id="JBFSSG010000001">
    <property type="protein sequence ID" value="MEZ8719670.1"/>
    <property type="molecule type" value="Genomic_DNA"/>
</dbReference>
<dbReference type="Proteomes" id="UP001570071">
    <property type="component" value="Unassembled WGS sequence"/>
</dbReference>
<proteinExistence type="predicted"/>
<keyword evidence="2" id="KW-1185">Reference proteome</keyword>
<sequence>MGKRINVQLIHEVGHNLETIRLTANSSAENFPITDQLIERLNELNGQPSAQLTELLVLEYPKTEGNHQQGDRAFYLNEPHTDADVHIVINMTSVKVSDPKAEFFAKTTDLIHQVDPSITVAEEFLEKTFSEKAVPWQAVEFFFALNPLCISKLQPLKGRCGPNDIEKITRPYIALSDASYDALMKADADFYQTLGGQVVTMCKATCFKSESTYALAPYMPEYADKILPKQAG</sequence>
<evidence type="ECO:0000313" key="1">
    <source>
        <dbReference type="EMBL" id="MEZ8719670.1"/>
    </source>
</evidence>
<reference evidence="1 2" key="1">
    <citation type="journal article" date="2024" name="ISME J.">
        <title>Tailless and filamentous prophages are predominant in marine Vibrio.</title>
        <authorList>
            <person name="Steensen K."/>
            <person name="Seneca J."/>
            <person name="Bartlau N."/>
            <person name="Yu X.A."/>
            <person name="Hussain F.A."/>
            <person name="Polz M.F."/>
        </authorList>
    </citation>
    <scope>NUCLEOTIDE SEQUENCE [LARGE SCALE GENOMIC DNA]</scope>
    <source>
        <strain evidence="1 2">10N.239.312.F12</strain>
    </source>
</reference>
<gene>
    <name evidence="1" type="ORF">AB6D66_01230</name>
</gene>
<name>A0ABV4MRF3_9VIBR</name>
<evidence type="ECO:0000313" key="2">
    <source>
        <dbReference type="Proteomes" id="UP001570071"/>
    </source>
</evidence>
<organism evidence="1 2">
    <name type="scientific">Vibrio pomeroyi</name>
    <dbReference type="NCBI Taxonomy" id="198832"/>
    <lineage>
        <taxon>Bacteria</taxon>
        <taxon>Pseudomonadati</taxon>
        <taxon>Pseudomonadota</taxon>
        <taxon>Gammaproteobacteria</taxon>
        <taxon>Vibrionales</taxon>
        <taxon>Vibrionaceae</taxon>
        <taxon>Vibrio</taxon>
    </lineage>
</organism>
<dbReference type="RefSeq" id="WP_269336751.1">
    <property type="nucleotide sequence ID" value="NZ_JBFSSG010000001.1"/>
</dbReference>
<comment type="caution">
    <text evidence="1">The sequence shown here is derived from an EMBL/GenBank/DDBJ whole genome shotgun (WGS) entry which is preliminary data.</text>
</comment>